<feature type="compositionally biased region" description="Basic and acidic residues" evidence="4">
    <location>
        <begin position="472"/>
        <end position="481"/>
    </location>
</feature>
<feature type="region of interest" description="Disordered" evidence="4">
    <location>
        <begin position="451"/>
        <end position="494"/>
    </location>
</feature>
<protein>
    <recommendedName>
        <fullName evidence="1">RNA-directed DNA polymerase</fullName>
        <ecNumber evidence="1">2.7.7.49</ecNumber>
    </recommendedName>
</protein>
<feature type="compositionally biased region" description="Basic and acidic residues" evidence="4">
    <location>
        <begin position="14"/>
        <end position="81"/>
    </location>
</feature>
<dbReference type="AlphaFoldDB" id="A0AAV8XQX2"/>
<dbReference type="PROSITE" id="PS50158">
    <property type="entry name" value="ZF_CCHC"/>
    <property type="match status" value="1"/>
</dbReference>
<dbReference type="InterPro" id="IPR036397">
    <property type="entry name" value="RNaseH_sf"/>
</dbReference>
<keyword evidence="2" id="KW-0862">Zinc</keyword>
<feature type="region of interest" description="Disordered" evidence="4">
    <location>
        <begin position="1"/>
        <end position="81"/>
    </location>
</feature>
<dbReference type="Gene3D" id="4.10.60.10">
    <property type="entry name" value="Zinc finger, CCHC-type"/>
    <property type="match status" value="1"/>
</dbReference>
<dbReference type="PANTHER" id="PTHR37984:SF15">
    <property type="entry name" value="INTEGRASE CATALYTIC DOMAIN-CONTAINING PROTEIN"/>
    <property type="match status" value="1"/>
</dbReference>
<keyword evidence="2" id="KW-0479">Metal-binding</keyword>
<dbReference type="InterPro" id="IPR001584">
    <property type="entry name" value="Integrase_cat-core"/>
</dbReference>
<evidence type="ECO:0000259" key="6">
    <source>
        <dbReference type="PROSITE" id="PS50994"/>
    </source>
</evidence>
<dbReference type="InterPro" id="IPR050951">
    <property type="entry name" value="Retrovirus_Pol_polyprotein"/>
</dbReference>
<dbReference type="InterPro" id="IPR041588">
    <property type="entry name" value="Integrase_H2C2"/>
</dbReference>
<dbReference type="Gene3D" id="1.10.340.70">
    <property type="match status" value="1"/>
</dbReference>
<evidence type="ECO:0000256" key="2">
    <source>
        <dbReference type="PROSITE-ProRule" id="PRU00047"/>
    </source>
</evidence>
<dbReference type="GO" id="GO:0003964">
    <property type="term" value="F:RNA-directed DNA polymerase activity"/>
    <property type="evidence" value="ECO:0007669"/>
    <property type="project" value="UniProtKB-EC"/>
</dbReference>
<feature type="domain" description="Integrase catalytic" evidence="6">
    <location>
        <begin position="695"/>
        <end position="854"/>
    </location>
</feature>
<keyword evidence="3" id="KW-0175">Coiled coil</keyword>
<dbReference type="SMART" id="SM00343">
    <property type="entry name" value="ZnF_C2HC"/>
    <property type="match status" value="1"/>
</dbReference>
<organism evidence="7 8">
    <name type="scientific">Aromia moschata</name>
    <dbReference type="NCBI Taxonomy" id="1265417"/>
    <lineage>
        <taxon>Eukaryota</taxon>
        <taxon>Metazoa</taxon>
        <taxon>Ecdysozoa</taxon>
        <taxon>Arthropoda</taxon>
        <taxon>Hexapoda</taxon>
        <taxon>Insecta</taxon>
        <taxon>Pterygota</taxon>
        <taxon>Neoptera</taxon>
        <taxon>Endopterygota</taxon>
        <taxon>Coleoptera</taxon>
        <taxon>Polyphaga</taxon>
        <taxon>Cucujiformia</taxon>
        <taxon>Chrysomeloidea</taxon>
        <taxon>Cerambycidae</taxon>
        <taxon>Cerambycinae</taxon>
        <taxon>Callichromatini</taxon>
        <taxon>Aromia</taxon>
    </lineage>
</organism>
<dbReference type="EC" id="2.7.7.49" evidence="1"/>
<keyword evidence="8" id="KW-1185">Reference proteome</keyword>
<dbReference type="Pfam" id="PF00665">
    <property type="entry name" value="rve"/>
    <property type="match status" value="1"/>
</dbReference>
<dbReference type="InterPro" id="IPR012337">
    <property type="entry name" value="RNaseH-like_sf"/>
</dbReference>
<dbReference type="PROSITE" id="PS50994">
    <property type="entry name" value="INTEGRASE"/>
    <property type="match status" value="1"/>
</dbReference>
<dbReference type="FunFam" id="1.10.340.70:FF:000001">
    <property type="entry name" value="Retrovirus-related Pol polyprotein from transposon gypsy-like Protein"/>
    <property type="match status" value="1"/>
</dbReference>
<dbReference type="InterPro" id="IPR036875">
    <property type="entry name" value="Znf_CCHC_sf"/>
</dbReference>
<accession>A0AAV8XQX2</accession>
<dbReference type="EMBL" id="JAPWTK010000374">
    <property type="protein sequence ID" value="KAJ8941412.1"/>
    <property type="molecule type" value="Genomic_DNA"/>
</dbReference>
<dbReference type="GO" id="GO:0003676">
    <property type="term" value="F:nucleic acid binding"/>
    <property type="evidence" value="ECO:0007669"/>
    <property type="project" value="InterPro"/>
</dbReference>
<reference evidence="7" key="1">
    <citation type="journal article" date="2023" name="Insect Mol. Biol.">
        <title>Genome sequencing provides insights into the evolution of gene families encoding plant cell wall-degrading enzymes in longhorned beetles.</title>
        <authorList>
            <person name="Shin N.R."/>
            <person name="Okamura Y."/>
            <person name="Kirsch R."/>
            <person name="Pauchet Y."/>
        </authorList>
    </citation>
    <scope>NUCLEOTIDE SEQUENCE</scope>
    <source>
        <strain evidence="7">AMC_N1</strain>
    </source>
</reference>
<sequence length="966" mass="111607">MDVSEILKFLQQGRQEDREEAERREEKRRQEDERRRQEDREEAERREEKRRQEDERRRQEDREEAERRRQEDRDEAERRHQEICESQQVINTRLNEFSGRIDGVEQQIDQVGIKVNRIEKDFQNNKEEMERKLEDTKRQVQREILEKIEGLGHQLHRTSIADSGDYSTSPGIPLQHSSLMHTERSVHKMLKPPTYDGQSSWSMYRRQFEAAAKANGWTPQEMATSLVISLRGQALEILQSIPEEQQNDYDRIVGALEIRYGHKYLRQVYQSQIKSRQQRSNESLQEYEADIERLVHLAYPQAPKEFLEQIGIQTFIDGLLDTEMQQALRLGRHTTISDALIAALEFKAAKEASRSYKTRVRQVKFDECQSLQETLEKIMRELNEIKQSKSLQKETRRCYNCGRIGHLQRFCRDRTRYQSKAYSSDRQPEHISRARISFQIASKRFGKRQLVDARGRVSTTSTQSPKISVSDKTNDAEREPGHAGTGDVQSEPLYGQHDERVGDIKKQDQVHLRECHEQAKEGVLPVLDSSKDTCNELLMTTTVQVEDEWSSEELKKSQKKDSDLKLIRNWLKNGVRPTWQEVSRYGTTIKGYWAQWNSLCLRDGLLHRKWESPDGVSAVYQLVLPKARIHQVLEELHNSPTGGHFGVTRTLARVRDRFYWINCRRDVEEWCKRCDLCSAKKGPKTRSRGKMVQYLSGAPFERVAVDILGPLPVTARGNKYLMVVMDYFSKWPEAVPLPNQEAETVAEAFIENVIARHGVPLELHSDQGRNFESELWQEVMKTMGIKKTRTTALHPQSNGMVERHNRTICHYLSKFVSENQRDWDKLVPLFLLSYRSSQHESTTYTPSMLTSGREMKLPTDLIFGHPVEENQRPGLPHPAVSKKQAEGGPSGKARKNGTEAVLQLRVVDMLEMGLTISHFGQLDGNSSSESVCNISVASSRSADGSAVAFSANDEPFAFDAASNCRR</sequence>
<dbReference type="FunFam" id="3.30.420.10:FF:000032">
    <property type="entry name" value="Retrovirus-related Pol polyprotein from transposon 297-like Protein"/>
    <property type="match status" value="1"/>
</dbReference>
<dbReference type="PANTHER" id="PTHR37984">
    <property type="entry name" value="PROTEIN CBG26694"/>
    <property type="match status" value="1"/>
</dbReference>
<evidence type="ECO:0000313" key="7">
    <source>
        <dbReference type="EMBL" id="KAJ8941412.1"/>
    </source>
</evidence>
<evidence type="ECO:0000256" key="3">
    <source>
        <dbReference type="SAM" id="Coils"/>
    </source>
</evidence>
<evidence type="ECO:0000313" key="8">
    <source>
        <dbReference type="Proteomes" id="UP001162162"/>
    </source>
</evidence>
<dbReference type="SUPFAM" id="SSF57756">
    <property type="entry name" value="Retrovirus zinc finger-like domains"/>
    <property type="match status" value="1"/>
</dbReference>
<evidence type="ECO:0000259" key="5">
    <source>
        <dbReference type="PROSITE" id="PS50158"/>
    </source>
</evidence>
<dbReference type="GO" id="GO:0008270">
    <property type="term" value="F:zinc ion binding"/>
    <property type="evidence" value="ECO:0007669"/>
    <property type="project" value="UniProtKB-KW"/>
</dbReference>
<name>A0AAV8XQX2_9CUCU</name>
<feature type="domain" description="CCHC-type" evidence="5">
    <location>
        <begin position="396"/>
        <end position="413"/>
    </location>
</feature>
<evidence type="ECO:0000256" key="1">
    <source>
        <dbReference type="ARBA" id="ARBA00012493"/>
    </source>
</evidence>
<feature type="region of interest" description="Disordered" evidence="4">
    <location>
        <begin position="868"/>
        <end position="895"/>
    </location>
</feature>
<dbReference type="Gene3D" id="3.30.420.10">
    <property type="entry name" value="Ribonuclease H-like superfamily/Ribonuclease H"/>
    <property type="match status" value="1"/>
</dbReference>
<proteinExistence type="predicted"/>
<dbReference type="InterPro" id="IPR001878">
    <property type="entry name" value="Znf_CCHC"/>
</dbReference>
<dbReference type="GO" id="GO:0015074">
    <property type="term" value="P:DNA integration"/>
    <property type="evidence" value="ECO:0007669"/>
    <property type="project" value="InterPro"/>
</dbReference>
<feature type="compositionally biased region" description="Polar residues" evidence="4">
    <location>
        <begin position="457"/>
        <end position="471"/>
    </location>
</feature>
<gene>
    <name evidence="7" type="ORF">NQ318_010160</name>
</gene>
<dbReference type="SUPFAM" id="SSF53098">
    <property type="entry name" value="Ribonuclease H-like"/>
    <property type="match status" value="1"/>
</dbReference>
<evidence type="ECO:0000256" key="4">
    <source>
        <dbReference type="SAM" id="MobiDB-lite"/>
    </source>
</evidence>
<feature type="coiled-coil region" evidence="3">
    <location>
        <begin position="368"/>
        <end position="395"/>
    </location>
</feature>
<dbReference type="Pfam" id="PF17921">
    <property type="entry name" value="Integrase_H2C2"/>
    <property type="match status" value="1"/>
</dbReference>
<comment type="caution">
    <text evidence="7">The sequence shown here is derived from an EMBL/GenBank/DDBJ whole genome shotgun (WGS) entry which is preliminary data.</text>
</comment>
<keyword evidence="2" id="KW-0863">Zinc-finger</keyword>
<dbReference type="Proteomes" id="UP001162162">
    <property type="component" value="Unassembled WGS sequence"/>
</dbReference>